<dbReference type="CDD" id="cd14473">
    <property type="entry name" value="FERM_B-lobe"/>
    <property type="match status" value="1"/>
</dbReference>
<comment type="caution">
    <text evidence="2">The sequence shown here is derived from an EMBL/GenBank/DDBJ whole genome shotgun (WGS) entry which is preliminary data.</text>
</comment>
<proteinExistence type="predicted"/>
<feature type="domain" description="FERM central" evidence="1">
    <location>
        <begin position="2"/>
        <end position="35"/>
    </location>
</feature>
<dbReference type="AlphaFoldDB" id="A0AA35SBN3"/>
<dbReference type="EMBL" id="CASHTH010002190">
    <property type="protein sequence ID" value="CAI8025877.1"/>
    <property type="molecule type" value="Genomic_DNA"/>
</dbReference>
<keyword evidence="3" id="KW-1185">Reference proteome</keyword>
<dbReference type="SUPFAM" id="SSF47031">
    <property type="entry name" value="Second domain of FERM"/>
    <property type="match status" value="1"/>
</dbReference>
<gene>
    <name evidence="2" type="ORF">GBAR_LOCUS14921</name>
</gene>
<protein>
    <recommendedName>
        <fullName evidence="1">FERM central domain-containing protein</fullName>
    </recommendedName>
</protein>
<organism evidence="2 3">
    <name type="scientific">Geodia barretti</name>
    <name type="common">Barrett's horny sponge</name>
    <dbReference type="NCBI Taxonomy" id="519541"/>
    <lineage>
        <taxon>Eukaryota</taxon>
        <taxon>Metazoa</taxon>
        <taxon>Porifera</taxon>
        <taxon>Demospongiae</taxon>
        <taxon>Heteroscleromorpha</taxon>
        <taxon>Tetractinellida</taxon>
        <taxon>Astrophorina</taxon>
        <taxon>Geodiidae</taxon>
        <taxon>Geodia</taxon>
    </lineage>
</organism>
<dbReference type="Proteomes" id="UP001174909">
    <property type="component" value="Unassembled WGS sequence"/>
</dbReference>
<name>A0AA35SBN3_GEOBA</name>
<accession>A0AA35SBN3</accession>
<sequence>MLELLYADAKRNVLKGHYPCSEEDAIELGGLTMQGVVRRPRFHGAPQRIPSGTAGRSPASRNGYPFAEKEWNLNVVYSHNISSLKVYQRSPTMTLGSLYKQYLRNAASGLSTEPHSSTVA</sequence>
<evidence type="ECO:0000313" key="2">
    <source>
        <dbReference type="EMBL" id="CAI8025877.1"/>
    </source>
</evidence>
<evidence type="ECO:0000313" key="3">
    <source>
        <dbReference type="Proteomes" id="UP001174909"/>
    </source>
</evidence>
<dbReference type="InterPro" id="IPR014352">
    <property type="entry name" value="FERM/acyl-CoA-bd_prot_sf"/>
</dbReference>
<dbReference type="Pfam" id="PF00373">
    <property type="entry name" value="FERM_M"/>
    <property type="match status" value="1"/>
</dbReference>
<dbReference type="Gene3D" id="1.20.80.10">
    <property type="match status" value="1"/>
</dbReference>
<evidence type="ECO:0000259" key="1">
    <source>
        <dbReference type="Pfam" id="PF00373"/>
    </source>
</evidence>
<reference evidence="2" key="1">
    <citation type="submission" date="2023-03" db="EMBL/GenBank/DDBJ databases">
        <authorList>
            <person name="Steffen K."/>
            <person name="Cardenas P."/>
        </authorList>
    </citation>
    <scope>NUCLEOTIDE SEQUENCE</scope>
</reference>
<dbReference type="InterPro" id="IPR019748">
    <property type="entry name" value="FERM_central"/>
</dbReference>
<dbReference type="InterPro" id="IPR035963">
    <property type="entry name" value="FERM_2"/>
</dbReference>